<keyword evidence="6" id="KW-0460">Magnesium</keyword>
<dbReference type="Pfam" id="PF00994">
    <property type="entry name" value="MoCF_biosynth"/>
    <property type="match status" value="1"/>
</dbReference>
<dbReference type="InterPro" id="IPR005110">
    <property type="entry name" value="MoeA_linker/N"/>
</dbReference>
<name>A0ABY7RL76_9NEIS</name>
<comment type="function">
    <text evidence="1 6">Catalyzes the insertion of molybdate into adenylated molybdopterin with the concomitant release of AMP.</text>
</comment>
<sequence>MIDFDIALQQLLEGSVCRLKTVRLPLAQAAGRILAEDLNARYPSPMFDNSAMDGYAVCDPDGVLNEFHIIDRIQAGDPAAVCLAAGEAARIFTGAPLPKNTTAVVMQEQTQVSGDKVQVNAEIKAGQNMRLQAEEIQIGQQLLEKGNRLDSAALGLAASQGYAELTVYQPLKVWLVSTGNELAEPGTPLSDGMIYDSNRYQLLAWLLDLGFEVTDGGILADNLAQTGEAVEKAAQTYDVIISSGGASVGEADYMKQAVEQSGRLITQTLAIKPGKPFAWGEIGNSTVFILPGNPVAAFVTAHMLLLPALKRLSGSKNTQGLPTVPVCAAFDTRKAIKRREFLRVKLEHSEGQTTAHLLPNQGSAMLTTCHTADALCEVPVGQTVTAGMKLTAYLLPKG</sequence>
<dbReference type="SMART" id="SM00852">
    <property type="entry name" value="MoCF_biosynth"/>
    <property type="match status" value="1"/>
</dbReference>
<keyword evidence="4 6" id="KW-0501">Molybdenum cofactor biosynthesis</keyword>
<proteinExistence type="inferred from homology"/>
<dbReference type="Pfam" id="PF03454">
    <property type="entry name" value="MoeA_C"/>
    <property type="match status" value="1"/>
</dbReference>
<keyword evidence="9" id="KW-1185">Reference proteome</keyword>
<dbReference type="CDD" id="cd00887">
    <property type="entry name" value="MoeA"/>
    <property type="match status" value="1"/>
</dbReference>
<dbReference type="InterPro" id="IPR036135">
    <property type="entry name" value="MoeA_linker/N_sf"/>
</dbReference>
<evidence type="ECO:0000313" key="9">
    <source>
        <dbReference type="Proteomes" id="UP001221268"/>
    </source>
</evidence>
<evidence type="ECO:0000256" key="2">
    <source>
        <dbReference type="ARBA" id="ARBA00005046"/>
    </source>
</evidence>
<comment type="cofactor">
    <cofactor evidence="6">
        <name>Mg(2+)</name>
        <dbReference type="ChEBI" id="CHEBI:18420"/>
    </cofactor>
</comment>
<protein>
    <recommendedName>
        <fullName evidence="6">Molybdopterin molybdenumtransferase</fullName>
        <ecNumber evidence="6">2.10.1.1</ecNumber>
    </recommendedName>
</protein>
<dbReference type="PANTHER" id="PTHR10192">
    <property type="entry name" value="MOLYBDOPTERIN BIOSYNTHESIS PROTEIN"/>
    <property type="match status" value="1"/>
</dbReference>
<dbReference type="NCBIfam" id="NF045515">
    <property type="entry name" value="Glp_gephyrin"/>
    <property type="match status" value="1"/>
</dbReference>
<reference evidence="8 9" key="1">
    <citation type="submission" date="2023-01" db="EMBL/GenBank/DDBJ databases">
        <authorList>
            <person name="Yang C."/>
        </authorList>
    </citation>
    <scope>NUCLEOTIDE SEQUENCE [LARGE SCALE GENOMIC DNA]</scope>
    <source>
        <strain evidence="8 9">ZJ106</strain>
    </source>
</reference>
<comment type="similarity">
    <text evidence="3 6">Belongs to the MoeA family.</text>
</comment>
<dbReference type="Gene3D" id="3.40.980.10">
    <property type="entry name" value="MoaB/Mog-like domain"/>
    <property type="match status" value="1"/>
</dbReference>
<evidence type="ECO:0000256" key="1">
    <source>
        <dbReference type="ARBA" id="ARBA00002901"/>
    </source>
</evidence>
<gene>
    <name evidence="8" type="ORF">PJU73_03030</name>
</gene>
<dbReference type="EMBL" id="CP116766">
    <property type="protein sequence ID" value="WCL72099.1"/>
    <property type="molecule type" value="Genomic_DNA"/>
</dbReference>
<evidence type="ECO:0000256" key="5">
    <source>
        <dbReference type="ARBA" id="ARBA00047317"/>
    </source>
</evidence>
<dbReference type="EC" id="2.10.1.1" evidence="6"/>
<dbReference type="InterPro" id="IPR036688">
    <property type="entry name" value="MoeA_C_domain_IV_sf"/>
</dbReference>
<dbReference type="InterPro" id="IPR005111">
    <property type="entry name" value="MoeA_C_domain_IV"/>
</dbReference>
<dbReference type="Gene3D" id="3.90.105.10">
    <property type="entry name" value="Molybdopterin biosynthesis moea protein, domain 2"/>
    <property type="match status" value="1"/>
</dbReference>
<keyword evidence="6" id="KW-0479">Metal-binding</keyword>
<dbReference type="RefSeq" id="WP_237091081.1">
    <property type="nucleotide sequence ID" value="NZ_CP116766.1"/>
</dbReference>
<comment type="catalytic activity">
    <reaction evidence="5">
        <text>adenylyl-molybdopterin + molybdate = Mo-molybdopterin + AMP + H(+)</text>
        <dbReference type="Rhea" id="RHEA:35047"/>
        <dbReference type="ChEBI" id="CHEBI:15378"/>
        <dbReference type="ChEBI" id="CHEBI:36264"/>
        <dbReference type="ChEBI" id="CHEBI:62727"/>
        <dbReference type="ChEBI" id="CHEBI:71302"/>
        <dbReference type="ChEBI" id="CHEBI:456215"/>
        <dbReference type="EC" id="2.10.1.1"/>
    </reaction>
</comment>
<dbReference type="InterPro" id="IPR001453">
    <property type="entry name" value="MoaB/Mog_dom"/>
</dbReference>
<evidence type="ECO:0000256" key="4">
    <source>
        <dbReference type="ARBA" id="ARBA00023150"/>
    </source>
</evidence>
<dbReference type="PANTHER" id="PTHR10192:SF5">
    <property type="entry name" value="GEPHYRIN"/>
    <property type="match status" value="1"/>
</dbReference>
<dbReference type="SUPFAM" id="SSF63867">
    <property type="entry name" value="MoeA C-terminal domain-like"/>
    <property type="match status" value="1"/>
</dbReference>
<feature type="domain" description="MoaB/Mog" evidence="7">
    <location>
        <begin position="174"/>
        <end position="311"/>
    </location>
</feature>
<dbReference type="Pfam" id="PF03453">
    <property type="entry name" value="MoeA_N"/>
    <property type="match status" value="1"/>
</dbReference>
<dbReference type="InterPro" id="IPR036425">
    <property type="entry name" value="MoaB/Mog-like_dom_sf"/>
</dbReference>
<evidence type="ECO:0000313" key="8">
    <source>
        <dbReference type="EMBL" id="WCL72099.1"/>
    </source>
</evidence>
<dbReference type="Proteomes" id="UP001221268">
    <property type="component" value="Chromosome"/>
</dbReference>
<dbReference type="Gene3D" id="2.40.340.10">
    <property type="entry name" value="MoeA, C-terminal, domain IV"/>
    <property type="match status" value="1"/>
</dbReference>
<dbReference type="SUPFAM" id="SSF53218">
    <property type="entry name" value="Molybdenum cofactor biosynthesis proteins"/>
    <property type="match status" value="1"/>
</dbReference>
<dbReference type="Gene3D" id="2.170.190.11">
    <property type="entry name" value="Molybdopterin biosynthesis moea protein, domain 3"/>
    <property type="match status" value="1"/>
</dbReference>
<evidence type="ECO:0000256" key="6">
    <source>
        <dbReference type="RuleBase" id="RU365090"/>
    </source>
</evidence>
<evidence type="ECO:0000259" key="7">
    <source>
        <dbReference type="SMART" id="SM00852"/>
    </source>
</evidence>
<comment type="pathway">
    <text evidence="2 6">Cofactor biosynthesis; molybdopterin biosynthesis.</text>
</comment>
<keyword evidence="6" id="KW-0808">Transferase</keyword>
<dbReference type="NCBIfam" id="TIGR00177">
    <property type="entry name" value="molyb_syn"/>
    <property type="match status" value="1"/>
</dbReference>
<dbReference type="InterPro" id="IPR038987">
    <property type="entry name" value="MoeA-like"/>
</dbReference>
<dbReference type="SUPFAM" id="SSF63882">
    <property type="entry name" value="MoeA N-terminal region -like"/>
    <property type="match status" value="1"/>
</dbReference>
<keyword evidence="6" id="KW-0500">Molybdenum</keyword>
<organism evidence="8 9">
    <name type="scientific">Neisseria lisongii</name>
    <dbReference type="NCBI Taxonomy" id="2912188"/>
    <lineage>
        <taxon>Bacteria</taxon>
        <taxon>Pseudomonadati</taxon>
        <taxon>Pseudomonadota</taxon>
        <taxon>Betaproteobacteria</taxon>
        <taxon>Neisseriales</taxon>
        <taxon>Neisseriaceae</taxon>
        <taxon>Neisseria</taxon>
    </lineage>
</organism>
<evidence type="ECO:0000256" key="3">
    <source>
        <dbReference type="ARBA" id="ARBA00010763"/>
    </source>
</evidence>
<accession>A0ABY7RL76</accession>